<proteinExistence type="predicted"/>
<evidence type="ECO:0000313" key="1">
    <source>
        <dbReference type="EMBL" id="SFC85190.1"/>
    </source>
</evidence>
<gene>
    <name evidence="1" type="ORF">SAMN05216577_111123</name>
</gene>
<comment type="caution">
    <text evidence="1">The sequence shown here is derived from an EMBL/GenBank/DDBJ whole genome shotgun (WGS) entry which is preliminary data.</text>
</comment>
<protein>
    <submittedName>
        <fullName evidence="1">Uncharacterized protein</fullName>
    </submittedName>
</protein>
<organism evidence="1 2">
    <name type="scientific">Pseudomonas citronellolis</name>
    <dbReference type="NCBI Taxonomy" id="53408"/>
    <lineage>
        <taxon>Bacteria</taxon>
        <taxon>Pseudomonadati</taxon>
        <taxon>Pseudomonadota</taxon>
        <taxon>Gammaproteobacteria</taxon>
        <taxon>Pseudomonadales</taxon>
        <taxon>Pseudomonadaceae</taxon>
        <taxon>Pseudomonas</taxon>
    </lineage>
</organism>
<dbReference type="AlphaFoldDB" id="A0AAQ1KFL9"/>
<accession>A0AAQ1KFL9</accession>
<dbReference type="Proteomes" id="UP000183385">
    <property type="component" value="Unassembled WGS sequence"/>
</dbReference>
<keyword evidence="2" id="KW-1185">Reference proteome</keyword>
<reference evidence="1 2" key="1">
    <citation type="submission" date="2016-10" db="EMBL/GenBank/DDBJ databases">
        <authorList>
            <person name="Varghese N."/>
            <person name="Submissions S."/>
        </authorList>
    </citation>
    <scope>NUCLEOTIDE SEQUENCE [LARGE SCALE GENOMIC DNA]</scope>
    <source>
        <strain evidence="1 2">LMG 18378</strain>
    </source>
</reference>
<name>A0AAQ1KFL9_9PSED</name>
<evidence type="ECO:0000313" key="2">
    <source>
        <dbReference type="Proteomes" id="UP000183385"/>
    </source>
</evidence>
<dbReference type="EMBL" id="FOLS01000011">
    <property type="protein sequence ID" value="SFC85190.1"/>
    <property type="molecule type" value="Genomic_DNA"/>
</dbReference>
<sequence length="105" mass="10799">MHVTGWGCEMTPKNWKLTAYTNNTWTDVVGETAILASILVANTDPANAINVQLRLSGGAVILPASSVPASSSYALDLRSLNITTGETLQLQASAAGINAIASGAV</sequence>